<feature type="domain" description="N-acetylmuramoyl-L-alanine amidase" evidence="2">
    <location>
        <begin position="1"/>
        <end position="133"/>
    </location>
</feature>
<dbReference type="Proteomes" id="UP000182761">
    <property type="component" value="Unassembled WGS sequence"/>
</dbReference>
<dbReference type="STRING" id="1586267.GCA_001418685_01984"/>
<feature type="domain" description="Peptidoglycan recognition protein family" evidence="3">
    <location>
        <begin position="3"/>
        <end position="125"/>
    </location>
</feature>
<dbReference type="AlphaFoldDB" id="A0A0X3ASS3"/>
<comment type="similarity">
    <text evidence="1">Belongs to the N-acetylmuramoyl-L-alanine amidase 2 family.</text>
</comment>
<dbReference type="SUPFAM" id="SSF55846">
    <property type="entry name" value="N-acetylmuramoyl-L-alanine amidase-like"/>
    <property type="match status" value="1"/>
</dbReference>
<gene>
    <name evidence="4" type="ORF">Ga0061079_11619</name>
</gene>
<dbReference type="PANTHER" id="PTHR11022:SF41">
    <property type="entry name" value="PEPTIDOGLYCAN-RECOGNITION PROTEIN LC-RELATED"/>
    <property type="match status" value="1"/>
</dbReference>
<evidence type="ECO:0000256" key="1">
    <source>
        <dbReference type="ARBA" id="ARBA00007553"/>
    </source>
</evidence>
<evidence type="ECO:0000259" key="2">
    <source>
        <dbReference type="SMART" id="SM00644"/>
    </source>
</evidence>
<dbReference type="GO" id="GO:0009253">
    <property type="term" value="P:peptidoglycan catabolic process"/>
    <property type="evidence" value="ECO:0007669"/>
    <property type="project" value="InterPro"/>
</dbReference>
<evidence type="ECO:0000313" key="4">
    <source>
        <dbReference type="EMBL" id="CVK17117.1"/>
    </source>
</evidence>
<name>A0A0X3ASS3_9FLAO</name>
<dbReference type="GO" id="GO:0008745">
    <property type="term" value="F:N-acetylmuramoyl-L-alanine amidase activity"/>
    <property type="evidence" value="ECO:0007669"/>
    <property type="project" value="InterPro"/>
</dbReference>
<dbReference type="InterPro" id="IPR002502">
    <property type="entry name" value="Amidase_domain"/>
</dbReference>
<dbReference type="GO" id="GO:0008270">
    <property type="term" value="F:zinc ion binding"/>
    <property type="evidence" value="ECO:0007669"/>
    <property type="project" value="InterPro"/>
</dbReference>
<dbReference type="CDD" id="cd06583">
    <property type="entry name" value="PGRP"/>
    <property type="match status" value="1"/>
</dbReference>
<dbReference type="InterPro" id="IPR015510">
    <property type="entry name" value="PGRP"/>
</dbReference>
<dbReference type="InterPro" id="IPR036505">
    <property type="entry name" value="Amidase/PGRP_sf"/>
</dbReference>
<organism evidence="4 5">
    <name type="scientific">Apibacter mensalis</name>
    <dbReference type="NCBI Taxonomy" id="1586267"/>
    <lineage>
        <taxon>Bacteria</taxon>
        <taxon>Pseudomonadati</taxon>
        <taxon>Bacteroidota</taxon>
        <taxon>Flavobacteriia</taxon>
        <taxon>Flavobacteriales</taxon>
        <taxon>Weeksellaceae</taxon>
        <taxon>Apibacter</taxon>
    </lineage>
</organism>
<evidence type="ECO:0000259" key="3">
    <source>
        <dbReference type="SMART" id="SM00701"/>
    </source>
</evidence>
<dbReference type="EMBL" id="FCOR01000016">
    <property type="protein sequence ID" value="CVK17117.1"/>
    <property type="molecule type" value="Genomic_DNA"/>
</dbReference>
<dbReference type="SMART" id="SM00644">
    <property type="entry name" value="Ami_2"/>
    <property type="match status" value="1"/>
</dbReference>
<reference evidence="4 5" key="1">
    <citation type="submission" date="2016-01" db="EMBL/GenBank/DDBJ databases">
        <authorList>
            <person name="McClelland M."/>
            <person name="Jain A."/>
            <person name="Saraogi P."/>
            <person name="Mendelson R."/>
            <person name="Westerman R."/>
            <person name="SanMiguel P."/>
            <person name="Csonka L."/>
        </authorList>
    </citation>
    <scope>NUCLEOTIDE SEQUENCE [LARGE SCALE GENOMIC DNA]</scope>
    <source>
        <strain evidence="4 5">R-53146</strain>
    </source>
</reference>
<protein>
    <submittedName>
        <fullName evidence="4">N-acetylmuramoyl-L-alanine amidase</fullName>
    </submittedName>
</protein>
<proteinExistence type="inferred from homology"/>
<dbReference type="Gene3D" id="3.40.80.10">
    <property type="entry name" value="Peptidoglycan recognition protein-like"/>
    <property type="match status" value="1"/>
</dbReference>
<accession>A0A0X3ASS3</accession>
<dbReference type="OrthoDB" id="1037861at2"/>
<dbReference type="SMART" id="SM00701">
    <property type="entry name" value="PGRP"/>
    <property type="match status" value="1"/>
</dbReference>
<dbReference type="PANTHER" id="PTHR11022">
    <property type="entry name" value="PEPTIDOGLYCAN RECOGNITION PROTEIN"/>
    <property type="match status" value="1"/>
</dbReference>
<dbReference type="Pfam" id="PF01510">
    <property type="entry name" value="Amidase_2"/>
    <property type="match status" value="1"/>
</dbReference>
<dbReference type="InterPro" id="IPR006619">
    <property type="entry name" value="PGRP_domain_met/bac"/>
</dbReference>
<keyword evidence="5" id="KW-1185">Reference proteome</keyword>
<evidence type="ECO:0000313" key="5">
    <source>
        <dbReference type="Proteomes" id="UP000182761"/>
    </source>
</evidence>
<sequence length="143" mass="16256">MNLKKAKRIIKYLVVHSADTPEGRNDKAKDIDRWHKERGWSEIGYNYVIDLDGTVEIGRDVDKIPAQVRGHNKNSIGICYIGGADKNLKAKDTRTVKQKESLIKLLKELRKLYPSAQILGHRDFASANTTCPSFDAKNEYNNI</sequence>
<dbReference type="RefSeq" id="WP_055426288.1">
    <property type="nucleotide sequence ID" value="NZ_FCOR01000016.1"/>
</dbReference>